<keyword evidence="2" id="KW-0614">Plasmid</keyword>
<dbReference type="AlphaFoldDB" id="A5FT26"/>
<organism evidence="2 3">
    <name type="scientific">Acidiphilium cryptum (strain JF-5)</name>
    <dbReference type="NCBI Taxonomy" id="349163"/>
    <lineage>
        <taxon>Bacteria</taxon>
        <taxon>Pseudomonadati</taxon>
        <taxon>Pseudomonadota</taxon>
        <taxon>Alphaproteobacteria</taxon>
        <taxon>Acetobacterales</taxon>
        <taxon>Acidocellaceae</taxon>
        <taxon>Acidiphilium</taxon>
    </lineage>
</organism>
<accession>A5FT26</accession>
<dbReference type="Proteomes" id="UP000000245">
    <property type="component" value="Plasmid pACRY01"/>
</dbReference>
<dbReference type="KEGG" id="acr:Acry_3131"/>
<feature type="domain" description="Cytochrome oxidase subunit II copper A binding" evidence="1">
    <location>
        <begin position="19"/>
        <end position="60"/>
    </location>
</feature>
<dbReference type="HOGENOM" id="CLU_2930531_0_0_5"/>
<dbReference type="GO" id="GO:0016020">
    <property type="term" value="C:membrane"/>
    <property type="evidence" value="ECO:0007669"/>
    <property type="project" value="InterPro"/>
</dbReference>
<dbReference type="EMBL" id="CP000689">
    <property type="protein sequence ID" value="ABQ28758.1"/>
    <property type="molecule type" value="Genomic_DNA"/>
</dbReference>
<dbReference type="GO" id="GO:0005507">
    <property type="term" value="F:copper ion binding"/>
    <property type="evidence" value="ECO:0007669"/>
    <property type="project" value="InterPro"/>
</dbReference>
<sequence>MLWHYTHTLDPYRRIASNQPALEVLAVGLDWKWLFIYPTRSGYRSGKFDNCDRRCGARGR</sequence>
<dbReference type="PROSITE" id="PS50857">
    <property type="entry name" value="COX2_CUA"/>
    <property type="match status" value="1"/>
</dbReference>
<evidence type="ECO:0000313" key="3">
    <source>
        <dbReference type="Proteomes" id="UP000000245"/>
    </source>
</evidence>
<dbReference type="InterPro" id="IPR008972">
    <property type="entry name" value="Cupredoxin"/>
</dbReference>
<name>A5FT26_ACICJ</name>
<evidence type="ECO:0000259" key="1">
    <source>
        <dbReference type="PROSITE" id="PS50857"/>
    </source>
</evidence>
<reference evidence="2 3" key="1">
    <citation type="submission" date="2007-05" db="EMBL/GenBank/DDBJ databases">
        <title>Complete sequence of plasmid1 pACRY01 of Acidiphilium cryptum JF-5.</title>
        <authorList>
            <consortium name="US DOE Joint Genome Institute"/>
            <person name="Copeland A."/>
            <person name="Lucas S."/>
            <person name="Lapidus A."/>
            <person name="Barry K."/>
            <person name="Detter J.C."/>
            <person name="Glavina del Rio T."/>
            <person name="Hammon N."/>
            <person name="Israni S."/>
            <person name="Dalin E."/>
            <person name="Tice H."/>
            <person name="Pitluck S."/>
            <person name="Sims D."/>
            <person name="Brettin T."/>
            <person name="Bruce D."/>
            <person name="Han C."/>
            <person name="Schmutz J."/>
            <person name="Larimer F."/>
            <person name="Land M."/>
            <person name="Hauser L."/>
            <person name="Kyrpides N."/>
            <person name="Kim E."/>
            <person name="Magnuson T."/>
            <person name="Richardson P."/>
        </authorList>
    </citation>
    <scope>NUCLEOTIDE SEQUENCE [LARGE SCALE GENOMIC DNA]</scope>
    <source>
        <strain evidence="3">JF-5</strain>
        <plasmid evidence="3">Plasmid pACRY01</plasmid>
    </source>
</reference>
<dbReference type="Gene3D" id="2.60.40.420">
    <property type="entry name" value="Cupredoxins - blue copper proteins"/>
    <property type="match status" value="1"/>
</dbReference>
<proteinExistence type="predicted"/>
<gene>
    <name evidence="2" type="ordered locus">Acry_3131</name>
</gene>
<geneLocation type="plasmid" evidence="2 3">
    <name>pACRY01</name>
</geneLocation>
<dbReference type="InterPro" id="IPR002429">
    <property type="entry name" value="CcO_II-like_C"/>
</dbReference>
<dbReference type="GO" id="GO:0004129">
    <property type="term" value="F:cytochrome-c oxidase activity"/>
    <property type="evidence" value="ECO:0007669"/>
    <property type="project" value="InterPro"/>
</dbReference>
<keyword evidence="3" id="KW-1185">Reference proteome</keyword>
<protein>
    <recommendedName>
        <fullName evidence="1">Cytochrome oxidase subunit II copper A binding domain-containing protein</fullName>
    </recommendedName>
</protein>
<evidence type="ECO:0000313" key="2">
    <source>
        <dbReference type="EMBL" id="ABQ28758.1"/>
    </source>
</evidence>